<feature type="domain" description="Abnormal cell migration protein 18-like fibronectin type I" evidence="2">
    <location>
        <begin position="114"/>
        <end position="169"/>
    </location>
</feature>
<sequence>MISSALNLITKIFILLTIFFNYGIFGCTHNGITYHNGDEWLEKNAFVVRCTVNSDKSWRSEVVACVLPDSRRVPILTSLEDGNSVWKCEKNDEDRSVQLRQAPSNNALCNGIRPVGSVWQEKSFELECLPGGYTRLRACVTEEGNRVKINTTSTVNGFDVECIQFYNGTIIFRGAKPAVPRVEPIVFPQPIRSQYGAAGPIITPAVRCTDESGRPRHVGDYWTENHRFNKTCREGGAVEVVNCVSKDGYRVPLNGQMILNGYKFECVLTPHGTIKFSSLPVTEG</sequence>
<feature type="domain" description="Abnormal cell migration protein 18-like fibronectin type I" evidence="2">
    <location>
        <begin position="26"/>
        <end position="94"/>
    </location>
</feature>
<dbReference type="PANTHER" id="PTHR35572">
    <property type="entry name" value="PROTEIN CBG04538-RELATED"/>
    <property type="match status" value="1"/>
</dbReference>
<organism evidence="3 4">
    <name type="scientific">Meloidogyne incognita</name>
    <name type="common">Southern root-knot nematode worm</name>
    <name type="synonym">Oxyuris incognita</name>
    <dbReference type="NCBI Taxonomy" id="6306"/>
    <lineage>
        <taxon>Eukaryota</taxon>
        <taxon>Metazoa</taxon>
        <taxon>Ecdysozoa</taxon>
        <taxon>Nematoda</taxon>
        <taxon>Chromadorea</taxon>
        <taxon>Rhabditida</taxon>
        <taxon>Tylenchina</taxon>
        <taxon>Tylenchomorpha</taxon>
        <taxon>Tylenchoidea</taxon>
        <taxon>Meloidogynidae</taxon>
        <taxon>Meloidogyninae</taxon>
        <taxon>Meloidogyne</taxon>
        <taxon>Meloidogyne incognita group</taxon>
    </lineage>
</organism>
<protein>
    <submittedName>
        <fullName evidence="4">Sushi domain-containing protein</fullName>
    </submittedName>
</protein>
<accession>A0A914L6C5</accession>
<keyword evidence="1" id="KW-0812">Transmembrane</keyword>
<keyword evidence="3" id="KW-1185">Reference proteome</keyword>
<evidence type="ECO:0000256" key="1">
    <source>
        <dbReference type="SAM" id="Phobius"/>
    </source>
</evidence>
<evidence type="ECO:0000259" key="2">
    <source>
        <dbReference type="Pfam" id="PF23003"/>
    </source>
</evidence>
<dbReference type="WBParaSite" id="Minc3s00301g09723">
    <property type="protein sequence ID" value="Minc3s00301g09723"/>
    <property type="gene ID" value="Minc3s00301g09723"/>
</dbReference>
<reference evidence="4" key="1">
    <citation type="submission" date="2022-11" db="UniProtKB">
        <authorList>
            <consortium name="WormBaseParasite"/>
        </authorList>
    </citation>
    <scope>IDENTIFICATION</scope>
</reference>
<dbReference type="Proteomes" id="UP000887563">
    <property type="component" value="Unplaced"/>
</dbReference>
<dbReference type="InterPro" id="IPR040282">
    <property type="entry name" value="Mig-18-like"/>
</dbReference>
<dbReference type="AlphaFoldDB" id="A0A914L6C5"/>
<keyword evidence="1" id="KW-1133">Transmembrane helix</keyword>
<name>A0A914L6C5_MELIC</name>
<feature type="domain" description="Abnormal cell migration protein 18-like fibronectin type I" evidence="2">
    <location>
        <begin position="207"/>
        <end position="273"/>
    </location>
</feature>
<dbReference type="Pfam" id="PF23003">
    <property type="entry name" value="Fn1_2"/>
    <property type="match status" value="3"/>
</dbReference>
<dbReference type="InterPro" id="IPR055119">
    <property type="entry name" value="Mig18_Fn1"/>
</dbReference>
<feature type="transmembrane region" description="Helical" evidence="1">
    <location>
        <begin position="12"/>
        <end position="32"/>
    </location>
</feature>
<keyword evidence="1" id="KW-0472">Membrane</keyword>
<evidence type="ECO:0000313" key="3">
    <source>
        <dbReference type="Proteomes" id="UP000887563"/>
    </source>
</evidence>
<evidence type="ECO:0000313" key="4">
    <source>
        <dbReference type="WBParaSite" id="Minc3s00301g09723"/>
    </source>
</evidence>
<proteinExistence type="predicted"/>